<dbReference type="OrthoDB" id="9767435at2"/>
<evidence type="ECO:0000256" key="7">
    <source>
        <dbReference type="ARBA" id="ARBA00022840"/>
    </source>
</evidence>
<evidence type="ECO:0000313" key="12">
    <source>
        <dbReference type="Proteomes" id="UP000253141"/>
    </source>
</evidence>
<evidence type="ECO:0000313" key="11">
    <source>
        <dbReference type="EMBL" id="RDB02736.1"/>
    </source>
</evidence>
<evidence type="ECO:0000256" key="6">
    <source>
        <dbReference type="ARBA" id="ARBA00022777"/>
    </source>
</evidence>
<dbReference type="Pfam" id="PF07568">
    <property type="entry name" value="HisKA_2"/>
    <property type="match status" value="1"/>
</dbReference>
<keyword evidence="12" id="KW-1185">Reference proteome</keyword>
<evidence type="ECO:0000256" key="2">
    <source>
        <dbReference type="ARBA" id="ARBA00012438"/>
    </source>
</evidence>
<accession>A0A369I7T0</accession>
<evidence type="ECO:0000256" key="4">
    <source>
        <dbReference type="ARBA" id="ARBA00022679"/>
    </source>
</evidence>
<keyword evidence="5" id="KW-0547">Nucleotide-binding</keyword>
<keyword evidence="8" id="KW-0812">Transmembrane</keyword>
<proteinExistence type="predicted"/>
<keyword evidence="7" id="KW-0067">ATP-binding</keyword>
<keyword evidence="8" id="KW-0472">Membrane</keyword>
<evidence type="ECO:0000256" key="8">
    <source>
        <dbReference type="SAM" id="Phobius"/>
    </source>
</evidence>
<name>A0A369I7T0_9BACT</name>
<evidence type="ECO:0000256" key="1">
    <source>
        <dbReference type="ARBA" id="ARBA00000085"/>
    </source>
</evidence>
<dbReference type="GO" id="GO:0005524">
    <property type="term" value="F:ATP binding"/>
    <property type="evidence" value="ECO:0007669"/>
    <property type="project" value="UniProtKB-KW"/>
</dbReference>
<dbReference type="RefSeq" id="WP_114464205.1">
    <property type="nucleotide sequence ID" value="NZ_QPIW01000037.1"/>
</dbReference>
<feature type="domain" description="Histidine kinase/HSP90-like ATPase" evidence="10">
    <location>
        <begin position="526"/>
        <end position="626"/>
    </location>
</feature>
<feature type="transmembrane region" description="Helical" evidence="8">
    <location>
        <begin position="392"/>
        <end position="413"/>
    </location>
</feature>
<dbReference type="GO" id="GO:0004673">
    <property type="term" value="F:protein histidine kinase activity"/>
    <property type="evidence" value="ECO:0007669"/>
    <property type="project" value="UniProtKB-EC"/>
</dbReference>
<dbReference type="Pfam" id="PF02518">
    <property type="entry name" value="HATPase_c"/>
    <property type="match status" value="1"/>
</dbReference>
<dbReference type="InterPro" id="IPR036890">
    <property type="entry name" value="HATPase_C_sf"/>
</dbReference>
<dbReference type="AlphaFoldDB" id="A0A369I7T0"/>
<comment type="catalytic activity">
    <reaction evidence="1">
        <text>ATP + protein L-histidine = ADP + protein N-phospho-L-histidine.</text>
        <dbReference type="EC" id="2.7.13.3"/>
    </reaction>
</comment>
<dbReference type="PANTHER" id="PTHR41523">
    <property type="entry name" value="TWO-COMPONENT SYSTEM SENSOR PROTEIN"/>
    <property type="match status" value="1"/>
</dbReference>
<dbReference type="SMART" id="SM00028">
    <property type="entry name" value="TPR"/>
    <property type="match status" value="6"/>
</dbReference>
<reference evidence="11 12" key="1">
    <citation type="submission" date="2018-07" db="EMBL/GenBank/DDBJ databases">
        <title>Genome analysis of Runella aurantiaca.</title>
        <authorList>
            <person name="Yang X."/>
        </authorList>
    </citation>
    <scope>NUCLEOTIDE SEQUENCE [LARGE SCALE GENOMIC DNA]</scope>
    <source>
        <strain evidence="11 12">YX9</strain>
    </source>
</reference>
<dbReference type="SMART" id="SM00387">
    <property type="entry name" value="HATPase_c"/>
    <property type="match status" value="1"/>
</dbReference>
<dbReference type="Pfam" id="PF13424">
    <property type="entry name" value="TPR_12"/>
    <property type="match status" value="1"/>
</dbReference>
<dbReference type="InterPro" id="IPR011495">
    <property type="entry name" value="Sig_transdc_His_kin_sub2_dim/P"/>
</dbReference>
<gene>
    <name evidence="11" type="ORF">DVG78_27410</name>
</gene>
<keyword evidence="3" id="KW-0597">Phosphoprotein</keyword>
<dbReference type="InterPro" id="IPR003594">
    <property type="entry name" value="HATPase_dom"/>
</dbReference>
<evidence type="ECO:0000259" key="10">
    <source>
        <dbReference type="SMART" id="SM00387"/>
    </source>
</evidence>
<keyword evidence="6" id="KW-0418">Kinase</keyword>
<dbReference type="Gene3D" id="1.25.40.10">
    <property type="entry name" value="Tetratricopeptide repeat domain"/>
    <property type="match status" value="2"/>
</dbReference>
<dbReference type="Proteomes" id="UP000253141">
    <property type="component" value="Unassembled WGS sequence"/>
</dbReference>
<evidence type="ECO:0000256" key="9">
    <source>
        <dbReference type="SAM" id="SignalP"/>
    </source>
</evidence>
<evidence type="ECO:0000256" key="3">
    <source>
        <dbReference type="ARBA" id="ARBA00022553"/>
    </source>
</evidence>
<dbReference type="SUPFAM" id="SSF55874">
    <property type="entry name" value="ATPase domain of HSP90 chaperone/DNA topoisomerase II/histidine kinase"/>
    <property type="match status" value="1"/>
</dbReference>
<dbReference type="SUPFAM" id="SSF48452">
    <property type="entry name" value="TPR-like"/>
    <property type="match status" value="2"/>
</dbReference>
<dbReference type="EC" id="2.7.13.3" evidence="2"/>
<feature type="signal peptide" evidence="9">
    <location>
        <begin position="1"/>
        <end position="19"/>
    </location>
</feature>
<dbReference type="EMBL" id="QPIW01000037">
    <property type="protein sequence ID" value="RDB02736.1"/>
    <property type="molecule type" value="Genomic_DNA"/>
</dbReference>
<dbReference type="InterPro" id="IPR011990">
    <property type="entry name" value="TPR-like_helical_dom_sf"/>
</dbReference>
<dbReference type="InterPro" id="IPR019734">
    <property type="entry name" value="TPR_rpt"/>
</dbReference>
<comment type="caution">
    <text evidence="11">The sequence shown here is derived from an EMBL/GenBank/DDBJ whole genome shotgun (WGS) entry which is preliminary data.</text>
</comment>
<keyword evidence="8" id="KW-1133">Transmembrane helix</keyword>
<keyword evidence="9" id="KW-0732">Signal</keyword>
<keyword evidence="4" id="KW-0808">Transferase</keyword>
<protein>
    <recommendedName>
        <fullName evidence="2">histidine kinase</fullName>
        <ecNumber evidence="2">2.7.13.3</ecNumber>
    </recommendedName>
</protein>
<dbReference type="Gene3D" id="3.30.565.10">
    <property type="entry name" value="Histidine kinase-like ATPase, C-terminal domain"/>
    <property type="match status" value="1"/>
</dbReference>
<dbReference type="Gene3D" id="3.30.450.20">
    <property type="entry name" value="PAS domain"/>
    <property type="match status" value="1"/>
</dbReference>
<evidence type="ECO:0000256" key="5">
    <source>
        <dbReference type="ARBA" id="ARBA00022741"/>
    </source>
</evidence>
<dbReference type="PANTHER" id="PTHR41523:SF8">
    <property type="entry name" value="ETHYLENE RESPONSE SENSOR PROTEIN"/>
    <property type="match status" value="1"/>
</dbReference>
<organism evidence="11 12">
    <name type="scientific">Runella aurantiaca</name>
    <dbReference type="NCBI Taxonomy" id="2282308"/>
    <lineage>
        <taxon>Bacteria</taxon>
        <taxon>Pseudomonadati</taxon>
        <taxon>Bacteroidota</taxon>
        <taxon>Cytophagia</taxon>
        <taxon>Cytophagales</taxon>
        <taxon>Spirosomataceae</taxon>
        <taxon>Runella</taxon>
    </lineage>
</organism>
<sequence>MKKTLLKTLFFLFSLSVFSQNSLPDSSEKNILLLDNNLLKIRKLYTLAESVNNTDIRRAKRIFHLSYHIAKANNHQEWLPKIEFNLGNAGANLSQPDSALYYYNRALYAFQKQNNLKWEARIFGKICWVYTYLGNFEKALLYGFRALTIYQKLNDPIGIAKANSDLASVFFSQNKFEEAINYAQKAYYEQKQSNILRDLSTSAQLLGDAWLQFGNFQKALVFHNESLKIRRLFNYDIDIALSLNSRANVYKKKRQYSSALADYNESLQIAQRSGINWLTSSVTGNIGHVYHLIGKYRQALPYLLENEKLLKKPFHSQNAVNNFKLLAEAYGQLNQYDSAFYFQKKASYIGDSLLRNQNSAQFSSLKNQYESEQKETQIAIQNKQLSEDRIKLWTLSSFLGLMVIGGLMLFRLIRTLRQRNKEKEYLIREIHHRVKNNLQVLSSLLHLQSRYIKDKAALEAIRESENRVEAMGLIHQKLYMGVNPGTVDMNDYLKNLGISLLDSFGLINKEQVRINYKLDPIYLDVDTAMIIGLIVNELLTNSLKYAFPEGRTGEIELSFCEENGKLCLQVKDNGIGSAKAPELNNGTAFGLNLVKILSKKLKGDSKIIETTEGYSTFLQFEKVLGNRTVFGIQ</sequence>
<feature type="chain" id="PRO_5016927695" description="histidine kinase" evidence="9">
    <location>
        <begin position="20"/>
        <end position="633"/>
    </location>
</feature>